<dbReference type="EMBL" id="MU274942">
    <property type="protein sequence ID" value="KAI0084440.1"/>
    <property type="molecule type" value="Genomic_DNA"/>
</dbReference>
<evidence type="ECO:0000313" key="1">
    <source>
        <dbReference type="EMBL" id="KAI0084440.1"/>
    </source>
</evidence>
<sequence>MSSQIASHQQWPSESSHEASPPGSVSSESRLGKREKAKQVIGNLLNKFQRSRRDSSASRTSVDRRVSKSRPQSLVAISSERPAPIPITVSPNMDTLNSSPSKRGKLFRRFSISSSSDSVRSHESEHSNSGSLMQRVQDAVRPESTTTSDQVESTVAQLPPAMESGEPAAESVGQTAPAGLGESMVIIPSPIQEEPTNALTAEEESVASLSPGLPPVLAPDEDVDRLSLEGASDVPVTPPSVTPEPRFVVPELDECEGVAARDEPVISAAAVETPSKKVAPVYTIEVKASLPTLSRAPEVQDNAGSPTLSQYLINLVAPENLEQFRRPIGYSLTALCYGLTWYLVTQVPGQALI</sequence>
<organism evidence="1 2">
    <name type="scientific">Irpex rosettiformis</name>
    <dbReference type="NCBI Taxonomy" id="378272"/>
    <lineage>
        <taxon>Eukaryota</taxon>
        <taxon>Fungi</taxon>
        <taxon>Dikarya</taxon>
        <taxon>Basidiomycota</taxon>
        <taxon>Agaricomycotina</taxon>
        <taxon>Agaricomycetes</taxon>
        <taxon>Polyporales</taxon>
        <taxon>Irpicaceae</taxon>
        <taxon>Irpex</taxon>
    </lineage>
</organism>
<keyword evidence="2" id="KW-1185">Reference proteome</keyword>
<reference evidence="1" key="1">
    <citation type="journal article" date="2021" name="Environ. Microbiol.">
        <title>Gene family expansions and transcriptome signatures uncover fungal adaptations to wood decay.</title>
        <authorList>
            <person name="Hage H."/>
            <person name="Miyauchi S."/>
            <person name="Viragh M."/>
            <person name="Drula E."/>
            <person name="Min B."/>
            <person name="Chaduli D."/>
            <person name="Navarro D."/>
            <person name="Favel A."/>
            <person name="Norest M."/>
            <person name="Lesage-Meessen L."/>
            <person name="Balint B."/>
            <person name="Merenyi Z."/>
            <person name="de Eugenio L."/>
            <person name="Morin E."/>
            <person name="Martinez A.T."/>
            <person name="Baldrian P."/>
            <person name="Stursova M."/>
            <person name="Martinez M.J."/>
            <person name="Novotny C."/>
            <person name="Magnuson J.K."/>
            <person name="Spatafora J.W."/>
            <person name="Maurice S."/>
            <person name="Pangilinan J."/>
            <person name="Andreopoulos W."/>
            <person name="LaButti K."/>
            <person name="Hundley H."/>
            <person name="Na H."/>
            <person name="Kuo A."/>
            <person name="Barry K."/>
            <person name="Lipzen A."/>
            <person name="Henrissat B."/>
            <person name="Riley R."/>
            <person name="Ahrendt S."/>
            <person name="Nagy L.G."/>
            <person name="Grigoriev I.V."/>
            <person name="Martin F."/>
            <person name="Rosso M.N."/>
        </authorList>
    </citation>
    <scope>NUCLEOTIDE SEQUENCE</scope>
    <source>
        <strain evidence="1">CBS 384.51</strain>
    </source>
</reference>
<dbReference type="Proteomes" id="UP001055072">
    <property type="component" value="Unassembled WGS sequence"/>
</dbReference>
<accession>A0ACB8TQX2</accession>
<gene>
    <name evidence="1" type="ORF">BDY19DRAFT_971129</name>
</gene>
<protein>
    <submittedName>
        <fullName evidence="1">Uncharacterized protein</fullName>
    </submittedName>
</protein>
<comment type="caution">
    <text evidence="1">The sequence shown here is derived from an EMBL/GenBank/DDBJ whole genome shotgun (WGS) entry which is preliminary data.</text>
</comment>
<name>A0ACB8TQX2_9APHY</name>
<proteinExistence type="predicted"/>
<evidence type="ECO:0000313" key="2">
    <source>
        <dbReference type="Proteomes" id="UP001055072"/>
    </source>
</evidence>